<reference evidence="5 6" key="1">
    <citation type="submission" date="2019-05" db="EMBL/GenBank/DDBJ databases">
        <title>Mikania micrantha, genome provides insights into the molecular mechanism of rapid growth.</title>
        <authorList>
            <person name="Liu B."/>
        </authorList>
    </citation>
    <scope>NUCLEOTIDE SEQUENCE [LARGE SCALE GENOMIC DNA]</scope>
    <source>
        <strain evidence="5">NLD-2019</strain>
        <tissue evidence="5">Leaf</tissue>
    </source>
</reference>
<dbReference type="InterPro" id="IPR042197">
    <property type="entry name" value="Apaf_helical"/>
</dbReference>
<dbReference type="PANTHER" id="PTHR11017">
    <property type="entry name" value="LEUCINE-RICH REPEAT-CONTAINING PROTEIN"/>
    <property type="match status" value="1"/>
</dbReference>
<dbReference type="Gene3D" id="1.10.8.430">
    <property type="entry name" value="Helical domain of apoptotic protease-activating factors"/>
    <property type="match status" value="1"/>
</dbReference>
<dbReference type="InterPro" id="IPR002182">
    <property type="entry name" value="NB-ARC"/>
</dbReference>
<dbReference type="Proteomes" id="UP000326396">
    <property type="component" value="Linkage Group LG15"/>
</dbReference>
<proteinExistence type="predicted"/>
<dbReference type="PRINTS" id="PR00364">
    <property type="entry name" value="DISEASERSIST"/>
</dbReference>
<sequence length="933" mass="106352">MDSETNEEKRSQLARKMESWKLGLTKIADLKGKDVKDRKETEFIKEVVADIHRILRVPLNNTLPRLIGRVSEIEFISSWLRRHSAAAADILTVVGMGGIGKTSLAKYVFELHSNNFDKSSFIEGIDAKCKENLNGLLDLQKQLLGDISKNLPLHIHDVSVYTSKIKKAIAHKKVLLVLDDVGCLEQLDALLGNEAFHQGSKIIITTKDASLTERCALFDLPVQPNHEKLSLTGFNKSASFELLCIHAFKSNKLKEGYIEVSEMLVNYCQGHPLALKVLGRSLHKRDVAYWEGCIKVLKKEPDSQVNNAIKMSFDALLFENDKELFKHIACFFVGIDRDVTETILNSCDLNASYGITNLIERCLLSISWNNKLEMHSLIQEMGRDLVRQESPDKPWERSRLWCHEESFKVLKQKKDKGNLLGLSLDMRMLDKKKTNELEANSLSRMDNLMLLRLNYVQLNECFQNFPEELRWLCMHGFPLKFIHLDIPMENLVVLDMSCSNIESFGMSYHNPQPPAKRQKGLIGSCSKENRLLGSLKILDLSFSKQLHSVGGFFLLPVLERLILRNCTGLIEVCESVEQCNELVHIDLSYCYKLRKLPKSLGKLKKAQTLVLDGCNFGETHNEMGNAKAIPSDLKFLMIPLPSSLTILSIKNNNLSNECFPMDFSRLVMLKELYLDDNPIVSMPSCVRTLPRLETLHMNNCLKLISIENPPRTLRIFSVHIEDRDVDGDSLRKIKFDSEMTPLMLLGNSPLLLSFEIEIDGMVKIQGMTSVEEKVLNSLGWTNLDFNKERHLKFIDNWDTHFIDYQTQDIDNDSKDGLCYLSHWMFGPNEMEAGDHITISVEHGEGFSESQLPLECGIGPVYDEDGKNEEEKENVLGYYKSWNHIIGGDLSSFQLTTGEYVLDGTLFYESHYLNLEYYGFVKPGTKFKGRCCFY</sequence>
<dbReference type="InterPro" id="IPR036390">
    <property type="entry name" value="WH_DNA-bd_sf"/>
</dbReference>
<evidence type="ECO:0000256" key="1">
    <source>
        <dbReference type="ARBA" id="ARBA00022614"/>
    </source>
</evidence>
<dbReference type="EMBL" id="SZYD01000007">
    <property type="protein sequence ID" value="KAD5802341.1"/>
    <property type="molecule type" value="Genomic_DNA"/>
</dbReference>
<dbReference type="Pfam" id="PF00931">
    <property type="entry name" value="NB-ARC"/>
    <property type="match status" value="1"/>
</dbReference>
<evidence type="ECO:0000256" key="2">
    <source>
        <dbReference type="ARBA" id="ARBA00022737"/>
    </source>
</evidence>
<feature type="domain" description="Disease resistance protein Roq1-like winged-helix" evidence="4">
    <location>
        <begin position="319"/>
        <end position="390"/>
    </location>
</feature>
<dbReference type="Gene3D" id="3.80.10.10">
    <property type="entry name" value="Ribonuclease Inhibitor"/>
    <property type="match status" value="2"/>
</dbReference>
<dbReference type="SUPFAM" id="SSF52540">
    <property type="entry name" value="P-loop containing nucleoside triphosphate hydrolases"/>
    <property type="match status" value="1"/>
</dbReference>
<dbReference type="Gene3D" id="3.40.50.300">
    <property type="entry name" value="P-loop containing nucleotide triphosphate hydrolases"/>
    <property type="match status" value="1"/>
</dbReference>
<keyword evidence="2" id="KW-0677">Repeat</keyword>
<dbReference type="SUPFAM" id="SSF46785">
    <property type="entry name" value="Winged helix' DNA-binding domain"/>
    <property type="match status" value="1"/>
</dbReference>
<dbReference type="Pfam" id="PF23282">
    <property type="entry name" value="WHD_ROQ1"/>
    <property type="match status" value="1"/>
</dbReference>
<dbReference type="PANTHER" id="PTHR11017:SF313">
    <property type="entry name" value="TIR DOMAIN, P-LOOP CONTAINING NUCLEOSIDE TRIPHOSPHATE HYDROLASE"/>
    <property type="match status" value="1"/>
</dbReference>
<comment type="caution">
    <text evidence="5">The sequence shown here is derived from an EMBL/GenBank/DDBJ whole genome shotgun (WGS) entry which is preliminary data.</text>
</comment>
<organism evidence="5 6">
    <name type="scientific">Mikania micrantha</name>
    <name type="common">bitter vine</name>
    <dbReference type="NCBI Taxonomy" id="192012"/>
    <lineage>
        <taxon>Eukaryota</taxon>
        <taxon>Viridiplantae</taxon>
        <taxon>Streptophyta</taxon>
        <taxon>Embryophyta</taxon>
        <taxon>Tracheophyta</taxon>
        <taxon>Spermatophyta</taxon>
        <taxon>Magnoliopsida</taxon>
        <taxon>eudicotyledons</taxon>
        <taxon>Gunneridae</taxon>
        <taxon>Pentapetalae</taxon>
        <taxon>asterids</taxon>
        <taxon>campanulids</taxon>
        <taxon>Asterales</taxon>
        <taxon>Asteraceae</taxon>
        <taxon>Asteroideae</taxon>
        <taxon>Heliantheae alliance</taxon>
        <taxon>Eupatorieae</taxon>
        <taxon>Mikania</taxon>
    </lineage>
</organism>
<dbReference type="InterPro" id="IPR044974">
    <property type="entry name" value="Disease_R_plants"/>
</dbReference>
<dbReference type="GO" id="GO:0043531">
    <property type="term" value="F:ADP binding"/>
    <property type="evidence" value="ECO:0007669"/>
    <property type="project" value="InterPro"/>
</dbReference>
<name>A0A5N6P110_9ASTR</name>
<evidence type="ECO:0000313" key="6">
    <source>
        <dbReference type="Proteomes" id="UP000326396"/>
    </source>
</evidence>
<dbReference type="InterPro" id="IPR027417">
    <property type="entry name" value="P-loop_NTPase"/>
</dbReference>
<dbReference type="SUPFAM" id="SSF52058">
    <property type="entry name" value="L domain-like"/>
    <property type="match status" value="1"/>
</dbReference>
<keyword evidence="6" id="KW-1185">Reference proteome</keyword>
<keyword evidence="1" id="KW-0433">Leucine-rich repeat</keyword>
<evidence type="ECO:0000259" key="3">
    <source>
        <dbReference type="Pfam" id="PF00931"/>
    </source>
</evidence>
<gene>
    <name evidence="5" type="ORF">E3N88_13701</name>
</gene>
<dbReference type="InterPro" id="IPR058192">
    <property type="entry name" value="WHD_ROQ1-like"/>
</dbReference>
<dbReference type="InterPro" id="IPR032675">
    <property type="entry name" value="LRR_dom_sf"/>
</dbReference>
<dbReference type="AlphaFoldDB" id="A0A5N6P110"/>
<protein>
    <submittedName>
        <fullName evidence="5">Uncharacterized protein</fullName>
    </submittedName>
</protein>
<feature type="domain" description="NB-ARC" evidence="3">
    <location>
        <begin position="74"/>
        <end position="251"/>
    </location>
</feature>
<dbReference type="GO" id="GO:0006952">
    <property type="term" value="P:defense response"/>
    <property type="evidence" value="ECO:0007669"/>
    <property type="project" value="InterPro"/>
</dbReference>
<accession>A0A5N6P110</accession>
<evidence type="ECO:0000313" key="5">
    <source>
        <dbReference type="EMBL" id="KAD5802341.1"/>
    </source>
</evidence>
<evidence type="ECO:0000259" key="4">
    <source>
        <dbReference type="Pfam" id="PF23282"/>
    </source>
</evidence>
<dbReference type="OrthoDB" id="6161812at2759"/>